<feature type="domain" description="Antitoxin SocA-like Panacea" evidence="1">
    <location>
        <begin position="24"/>
        <end position="117"/>
    </location>
</feature>
<evidence type="ECO:0000313" key="3">
    <source>
        <dbReference type="Proteomes" id="UP000243540"/>
    </source>
</evidence>
<evidence type="ECO:0000259" key="1">
    <source>
        <dbReference type="Pfam" id="PF13274"/>
    </source>
</evidence>
<organism evidence="2 3">
    <name type="scientific">Alloscardovia macacae</name>
    <dbReference type="NCBI Taxonomy" id="1160091"/>
    <lineage>
        <taxon>Bacteria</taxon>
        <taxon>Bacillati</taxon>
        <taxon>Actinomycetota</taxon>
        <taxon>Actinomycetes</taxon>
        <taxon>Bifidobacteriales</taxon>
        <taxon>Bifidobacteriaceae</taxon>
        <taxon>Alloscardovia</taxon>
    </lineage>
</organism>
<dbReference type="InterPro" id="IPR025272">
    <property type="entry name" value="SocA_Panacea"/>
</dbReference>
<dbReference type="Pfam" id="PF13274">
    <property type="entry name" value="SocA_Panacea"/>
    <property type="match status" value="1"/>
</dbReference>
<dbReference type="RefSeq" id="WP_086106186.1">
    <property type="nucleotide sequence ID" value="NZ_NEKB01000014.1"/>
</dbReference>
<dbReference type="EMBL" id="NEKC01000003">
    <property type="protein sequence ID" value="OTA29899.1"/>
    <property type="molecule type" value="Genomic_DNA"/>
</dbReference>
<gene>
    <name evidence="2" type="ORF">B9T39_02160</name>
</gene>
<evidence type="ECO:0000313" key="2">
    <source>
        <dbReference type="EMBL" id="OTA29899.1"/>
    </source>
</evidence>
<accession>A0A1Y2SVL9</accession>
<protein>
    <recommendedName>
        <fullName evidence="1">Antitoxin SocA-like Panacea domain-containing protein</fullName>
    </recommendedName>
</protein>
<name>A0A1Y2SVL9_9BIFI</name>
<comment type="caution">
    <text evidence="2">The sequence shown here is derived from an EMBL/GenBank/DDBJ whole genome shotgun (WGS) entry which is preliminary data.</text>
</comment>
<sequence>MATIFDVAAYVLERCDTMTTMKMQKLVFYSQAEFLTHYDYPLFAEDFQAWRGGPVCVELFQAHRHRFLIRPGELPLPENAQGLTTTEKEVINRVCDVLSLLSGNQLSERTHAEDPWKNMRVGLEPRQNSDRIISKESMREYYTAHPVLVD</sequence>
<dbReference type="OrthoDB" id="9799173at2"/>
<reference evidence="2 3" key="1">
    <citation type="submission" date="2017-04" db="EMBL/GenBank/DDBJ databases">
        <title>Draft genome sequences of Alloscardovia macacae UMA81211 and UMA81212 isolated from the feces of a rhesus macaque (Macaca mulatta).</title>
        <authorList>
            <person name="Albert K."/>
            <person name="Sela D.A."/>
        </authorList>
    </citation>
    <scope>NUCLEOTIDE SEQUENCE [LARGE SCALE GENOMIC DNA]</scope>
    <source>
        <strain evidence="2 3">UMA81212</strain>
    </source>
</reference>
<dbReference type="Proteomes" id="UP000243540">
    <property type="component" value="Unassembled WGS sequence"/>
</dbReference>
<dbReference type="AlphaFoldDB" id="A0A1Y2SVL9"/>
<proteinExistence type="predicted"/>